<sequence>MARLILLLRLLLFLAPSLTLATTCNAPPPPDPEPIEVIELSLPPVSAEDAPGSCTAVINPHGTGCIAQRGGGSTPETVGIMAAGDFLPDNKHVITLVTFTGAPAAPDPRSIYQGEQIILVKTDGETFPNGDPWKCITCGIPSENRVGMSHMLDYPQSFGDGKRILAGDNVITCGEIDLTSVECNSSKTFVYPIRWETTAEGSTSEDTPGGPMRELRIHPDNVHIGFSSFYSSNGRLGQHAYFGRLVFNAAPQRGLPRAPRYDVHNVTTMFDPNAIAPITVKGNEIFINPEAITVGELRGFTGRGHEAVYVGSPREAGNTDVFSVHLQTGKIRRLTSHPEYVDPIDVSADDEWLVILDTRATNRHMFIAGMRGLPPFTDIVASFITTGVRNNGPRRFFQPWILDKYGDRGEYYGQKVNGPGNGVPGSGDIDDPEWNAMADPRWSPDGTAIAYWQAQTISPACGGENPLPCYPSTAQGGRTYRLMLAKLVSRQPLNIPPAEEASDEIAWGVPYIPGSVTADRPGLSPGEFIHNGKASGFVEVSLTKKLDPNAIDTVITVYHNYSDDGTRFINGWENVTEVRVSPTYSLMHWYADLVQTGEDSYLASKKTGPVGYHVELDITRNYIKSNGTLVTTINGVEYLPPQSGT</sequence>
<dbReference type="Proteomes" id="UP000805649">
    <property type="component" value="Unassembled WGS sequence"/>
</dbReference>
<accession>A0ACC3ZCX3</accession>
<evidence type="ECO:0000313" key="2">
    <source>
        <dbReference type="Proteomes" id="UP000805649"/>
    </source>
</evidence>
<proteinExistence type="predicted"/>
<comment type="caution">
    <text evidence="1">The sequence shown here is derived from an EMBL/GenBank/DDBJ whole genome shotgun (WGS) entry which is preliminary data.</text>
</comment>
<reference evidence="1 2" key="1">
    <citation type="journal article" date="2020" name="Phytopathology">
        <title>Genome Sequence Resources of Colletotrichum truncatum, C. plurivorum, C. musicola, and C. sojae: Four Species Pathogenic to Soybean (Glycine max).</title>
        <authorList>
            <person name="Rogerio F."/>
            <person name="Boufleur T.R."/>
            <person name="Ciampi-Guillardi M."/>
            <person name="Sukno S.A."/>
            <person name="Thon M.R."/>
            <person name="Massola Junior N.S."/>
            <person name="Baroncelli R."/>
        </authorList>
    </citation>
    <scope>NUCLEOTIDE SEQUENCE [LARGE SCALE GENOMIC DNA]</scope>
    <source>
        <strain evidence="1 2">CMES1059</strain>
    </source>
</reference>
<evidence type="ECO:0000313" key="1">
    <source>
        <dbReference type="EMBL" id="KAL0941978.1"/>
    </source>
</evidence>
<name>A0ACC3ZCX3_COLTU</name>
<protein>
    <submittedName>
        <fullName evidence="1">Saponin hydrolase</fullName>
    </submittedName>
</protein>
<dbReference type="EMBL" id="VUJX02000002">
    <property type="protein sequence ID" value="KAL0941978.1"/>
    <property type="molecule type" value="Genomic_DNA"/>
</dbReference>
<organism evidence="1 2">
    <name type="scientific">Colletotrichum truncatum</name>
    <name type="common">Anthracnose fungus</name>
    <name type="synonym">Colletotrichum capsici</name>
    <dbReference type="NCBI Taxonomy" id="5467"/>
    <lineage>
        <taxon>Eukaryota</taxon>
        <taxon>Fungi</taxon>
        <taxon>Dikarya</taxon>
        <taxon>Ascomycota</taxon>
        <taxon>Pezizomycotina</taxon>
        <taxon>Sordariomycetes</taxon>
        <taxon>Hypocreomycetidae</taxon>
        <taxon>Glomerellales</taxon>
        <taxon>Glomerellaceae</taxon>
        <taxon>Colletotrichum</taxon>
        <taxon>Colletotrichum truncatum species complex</taxon>
    </lineage>
</organism>
<gene>
    <name evidence="1" type="ORF">CTRU02_204741</name>
</gene>
<keyword evidence="1" id="KW-0378">Hydrolase</keyword>
<keyword evidence="2" id="KW-1185">Reference proteome</keyword>